<dbReference type="PRINTS" id="PR00364">
    <property type="entry name" value="DISEASERSIST"/>
</dbReference>
<reference evidence="7" key="1">
    <citation type="submission" date="2022-06" db="EMBL/GenBank/DDBJ databases">
        <title>Amycolatopsis iheyaensis sp. nov., a new species of the genus Amycolatopsis isolated from soil in Iheya island, Japan.</title>
        <authorList>
            <person name="Ngamcharungchit C."/>
            <person name="Kanto H."/>
            <person name="Take A."/>
            <person name="Intra B."/>
            <person name="Matsumoto A."/>
            <person name="Panbangred W."/>
            <person name="Inahashi Y."/>
        </authorList>
    </citation>
    <scope>NUCLEOTIDE SEQUENCE</scope>
    <source>
        <strain evidence="7">OK19-0408</strain>
    </source>
</reference>
<keyword evidence="8" id="KW-1185">Reference proteome</keyword>
<dbReference type="InterPro" id="IPR051677">
    <property type="entry name" value="AfsR-DnrI-RedD_regulator"/>
</dbReference>
<dbReference type="SUPFAM" id="SSF52540">
    <property type="entry name" value="P-loop containing nucleoside triphosphate hydrolases"/>
    <property type="match status" value="1"/>
</dbReference>
<name>A0A9X2N5V9_9PSEU</name>
<proteinExistence type="inferred from homology"/>
<keyword evidence="2" id="KW-0805">Transcription regulation</keyword>
<dbReference type="SUPFAM" id="SSF48452">
    <property type="entry name" value="TPR-like"/>
    <property type="match status" value="2"/>
</dbReference>
<dbReference type="InterPro" id="IPR016032">
    <property type="entry name" value="Sig_transdc_resp-reg_C-effctor"/>
</dbReference>
<evidence type="ECO:0000256" key="3">
    <source>
        <dbReference type="ARBA" id="ARBA00023125"/>
    </source>
</evidence>
<sequence length="914" mass="96146">MGDIAISLLGPLEVRVRGDLVAIPGSRPAAVLAVLALSAGRPVGVDALVEQVWREQLGDLRNAAAVSVSRLRKVLGGDAVVAEGGGYRLAVPQGSVDIDRFTALLETAGGSADARLARIEAALELWRGEPLTGVAVEAPADVGRLRELRLRALELAAELRLELGRHEDVAADLAALVAAYPLRERFTTLLMAARYRCGRQAEALGAFEQLRTTLADELGVDPGPAARRLHQQILEADPALDARAPHVRPAQLPPPPPALVGREAELAALREVGAGTPSIAIVTGPAGVGKTALTLAWAHAARPEFPGGQLHLDLNGFGPGEPMATQDAVTALLQSLQVGEPDPGAPPETRSALLRTALAGRHLLLVLDNARDSAQVLPLLGDGCVTVVTSRNRLSGLTTRHAARRVVLEPLPAPDAVRLLASVAGPDRVAAEPAAAAAVVEWCGRLPLATAIVGERIARGPGVPLAEFTAELAGEQRRLDLLDVGGEPATGMRVVLGWSYAALPPETQSFLRRLGAHPAPEIDLAAAAAATGVTVARARAAADELSGLHLARRLPGHRLGVHDLVRAYADELLGTERAAARARLVEWYQHTIAAACALLDPRGRPVPLPPPGDGVSPLVFTGRAEALRWCDAERTTVAAIAATAARDGQHEAVGTLAELYWGYLDLRGRPGEVRAMCELAASSARAAGDRVAEARHLNRLGIAHLLLGEFAAAEERGSAALALDRALGDHAAEAETLTNLARIAITAGRPADGISSCRRALALLPEPERGWRAWNNLATAQQNAGHTEAALDSIERALHAADLHGETGGHQLTLDAAGMRAYSQDTRGHIHLRLGAPEAALADFRHAHHVAVELGEWRLEAEALIGAGHALHVQGRAERAHETWHKALDVYADVEAHAAIAELRRTMAECCPRA</sequence>
<dbReference type="AlphaFoldDB" id="A0A9X2N5V9"/>
<dbReference type="InterPro" id="IPR027417">
    <property type="entry name" value="P-loop_NTPase"/>
</dbReference>
<dbReference type="InterPro" id="IPR001867">
    <property type="entry name" value="OmpR/PhoB-type_DNA-bd"/>
</dbReference>
<evidence type="ECO:0000313" key="8">
    <source>
        <dbReference type="Proteomes" id="UP001144096"/>
    </source>
</evidence>
<dbReference type="Pfam" id="PF00486">
    <property type="entry name" value="Trans_reg_C"/>
    <property type="match status" value="1"/>
</dbReference>
<dbReference type="SMART" id="SM00028">
    <property type="entry name" value="TPR"/>
    <property type="match status" value="5"/>
</dbReference>
<protein>
    <submittedName>
        <fullName evidence="7">AAA family ATPase</fullName>
    </submittedName>
</protein>
<dbReference type="Pfam" id="PF03704">
    <property type="entry name" value="BTAD"/>
    <property type="match status" value="1"/>
</dbReference>
<dbReference type="GO" id="GO:0000160">
    <property type="term" value="P:phosphorelay signal transduction system"/>
    <property type="evidence" value="ECO:0007669"/>
    <property type="project" value="InterPro"/>
</dbReference>
<dbReference type="InterPro" id="IPR041664">
    <property type="entry name" value="AAA_16"/>
</dbReference>
<dbReference type="SUPFAM" id="SSF46894">
    <property type="entry name" value="C-terminal effector domain of the bipartite response regulators"/>
    <property type="match status" value="1"/>
</dbReference>
<dbReference type="PROSITE" id="PS51755">
    <property type="entry name" value="OMPR_PHOB"/>
    <property type="match status" value="1"/>
</dbReference>
<evidence type="ECO:0000256" key="4">
    <source>
        <dbReference type="ARBA" id="ARBA00023163"/>
    </source>
</evidence>
<dbReference type="InterPro" id="IPR019734">
    <property type="entry name" value="TPR_rpt"/>
</dbReference>
<dbReference type="SMART" id="SM01043">
    <property type="entry name" value="BTAD"/>
    <property type="match status" value="1"/>
</dbReference>
<accession>A0A9X2N5V9</accession>
<dbReference type="GO" id="GO:0003677">
    <property type="term" value="F:DNA binding"/>
    <property type="evidence" value="ECO:0007669"/>
    <property type="project" value="UniProtKB-UniRule"/>
</dbReference>
<dbReference type="EMBL" id="JAMXQV010000003">
    <property type="protein sequence ID" value="MCR6482911.1"/>
    <property type="molecule type" value="Genomic_DNA"/>
</dbReference>
<dbReference type="Pfam" id="PF13191">
    <property type="entry name" value="AAA_16"/>
    <property type="match status" value="1"/>
</dbReference>
<evidence type="ECO:0000313" key="7">
    <source>
        <dbReference type="EMBL" id="MCR6482911.1"/>
    </source>
</evidence>
<evidence type="ECO:0000256" key="2">
    <source>
        <dbReference type="ARBA" id="ARBA00023015"/>
    </source>
</evidence>
<dbReference type="Gene3D" id="1.25.40.10">
    <property type="entry name" value="Tetratricopeptide repeat domain"/>
    <property type="match status" value="3"/>
</dbReference>
<dbReference type="PANTHER" id="PTHR35807:SF1">
    <property type="entry name" value="TRANSCRIPTIONAL REGULATOR REDD"/>
    <property type="match status" value="1"/>
</dbReference>
<dbReference type="InterPro" id="IPR036388">
    <property type="entry name" value="WH-like_DNA-bd_sf"/>
</dbReference>
<dbReference type="Proteomes" id="UP001144096">
    <property type="component" value="Unassembled WGS sequence"/>
</dbReference>
<comment type="caution">
    <text evidence="7">The sequence shown here is derived from an EMBL/GenBank/DDBJ whole genome shotgun (WGS) entry which is preliminary data.</text>
</comment>
<evidence type="ECO:0000256" key="5">
    <source>
        <dbReference type="PROSITE-ProRule" id="PRU01091"/>
    </source>
</evidence>
<dbReference type="Gene3D" id="3.40.50.300">
    <property type="entry name" value="P-loop containing nucleotide triphosphate hydrolases"/>
    <property type="match status" value="1"/>
</dbReference>
<dbReference type="Pfam" id="PF13424">
    <property type="entry name" value="TPR_12"/>
    <property type="match status" value="1"/>
</dbReference>
<dbReference type="PANTHER" id="PTHR35807">
    <property type="entry name" value="TRANSCRIPTIONAL REGULATOR REDD-RELATED"/>
    <property type="match status" value="1"/>
</dbReference>
<gene>
    <name evidence="7" type="ORF">M8542_08775</name>
</gene>
<feature type="DNA-binding region" description="OmpR/PhoB-type" evidence="5">
    <location>
        <begin position="1"/>
        <end position="91"/>
    </location>
</feature>
<organism evidence="7 8">
    <name type="scientific">Amycolatopsis iheyensis</name>
    <dbReference type="NCBI Taxonomy" id="2945988"/>
    <lineage>
        <taxon>Bacteria</taxon>
        <taxon>Bacillati</taxon>
        <taxon>Actinomycetota</taxon>
        <taxon>Actinomycetes</taxon>
        <taxon>Pseudonocardiales</taxon>
        <taxon>Pseudonocardiaceae</taxon>
        <taxon>Amycolatopsis</taxon>
    </lineage>
</organism>
<evidence type="ECO:0000256" key="1">
    <source>
        <dbReference type="ARBA" id="ARBA00005820"/>
    </source>
</evidence>
<feature type="domain" description="OmpR/PhoB-type" evidence="6">
    <location>
        <begin position="1"/>
        <end position="91"/>
    </location>
</feature>
<dbReference type="Gene3D" id="1.10.10.10">
    <property type="entry name" value="Winged helix-like DNA-binding domain superfamily/Winged helix DNA-binding domain"/>
    <property type="match status" value="1"/>
</dbReference>
<dbReference type="SMART" id="SM00862">
    <property type="entry name" value="Trans_reg_C"/>
    <property type="match status" value="1"/>
</dbReference>
<keyword evidence="3 5" id="KW-0238">DNA-binding</keyword>
<dbReference type="InterPro" id="IPR005158">
    <property type="entry name" value="BTAD"/>
</dbReference>
<dbReference type="CDD" id="cd15831">
    <property type="entry name" value="BTAD"/>
    <property type="match status" value="1"/>
</dbReference>
<dbReference type="RefSeq" id="WP_257919528.1">
    <property type="nucleotide sequence ID" value="NZ_JAMXQV010000003.1"/>
</dbReference>
<dbReference type="InterPro" id="IPR011990">
    <property type="entry name" value="TPR-like_helical_dom_sf"/>
</dbReference>
<evidence type="ECO:0000259" key="6">
    <source>
        <dbReference type="PROSITE" id="PS51755"/>
    </source>
</evidence>
<dbReference type="GO" id="GO:0006355">
    <property type="term" value="P:regulation of DNA-templated transcription"/>
    <property type="evidence" value="ECO:0007669"/>
    <property type="project" value="InterPro"/>
</dbReference>
<keyword evidence="4" id="KW-0804">Transcription</keyword>
<comment type="similarity">
    <text evidence="1">Belongs to the AfsR/DnrI/RedD regulatory family.</text>
</comment>